<dbReference type="RefSeq" id="YP_008992365.1">
    <property type="nucleotide sequence ID" value="NC_023209.1"/>
</dbReference>
<geneLocation type="mitochondrion" evidence="1"/>
<dbReference type="KEGG" id="smil:18126373"/>
<name>V9P5M3_SALMI</name>
<protein>
    <submittedName>
        <fullName evidence="1">Uncharacterized protein</fullName>
    </submittedName>
</protein>
<organism evidence="1">
    <name type="scientific">Salvia miltiorrhiza</name>
    <name type="common">Chinese sage</name>
    <dbReference type="NCBI Taxonomy" id="226208"/>
    <lineage>
        <taxon>Eukaryota</taxon>
        <taxon>Viridiplantae</taxon>
        <taxon>Streptophyta</taxon>
        <taxon>Embryophyta</taxon>
        <taxon>Tracheophyta</taxon>
        <taxon>Spermatophyta</taxon>
        <taxon>Magnoliopsida</taxon>
        <taxon>eudicotyledons</taxon>
        <taxon>Gunneridae</taxon>
        <taxon>Pentapetalae</taxon>
        <taxon>asterids</taxon>
        <taxon>lamiids</taxon>
        <taxon>Lamiales</taxon>
        <taxon>Lamiaceae</taxon>
        <taxon>Nepetoideae</taxon>
        <taxon>Mentheae</taxon>
        <taxon>Salviinae</taxon>
        <taxon>Salvia</taxon>
        <taxon>Salvia incertae sedis</taxon>
    </lineage>
</organism>
<sequence length="111" mass="13112">MYSAQRFVTFQAPKRRFLLGQISDIEGLGDRIYPGVDPLLILWRFLLWDTQDLLILLYVLSIKVSSLRNYQIMLKKRLYTAQQDLLTKMIIIQNTFKVDLRKEVFQAISSK</sequence>
<dbReference type="AlphaFoldDB" id="V9P5M3"/>
<dbReference type="GeneID" id="18126373"/>
<gene>
    <name evidence="1" type="primary">orf111b</name>
    <name evidence="1" type="ORF">Salmi_Mp099</name>
</gene>
<evidence type="ECO:0000313" key="1">
    <source>
        <dbReference type="EMBL" id="AGU16627.1"/>
    </source>
</evidence>
<accession>V9P5M3</accession>
<reference evidence="1" key="1">
    <citation type="submission" date="2013-05" db="EMBL/GenBank/DDBJ databases">
        <title>The Mitochondrial Genome of the medicinal plant Salvia miltiorrhiza.</title>
        <authorList>
            <person name="Qian J."/>
        </authorList>
    </citation>
    <scope>NUCLEOTIDE SEQUENCE</scope>
</reference>
<keyword evidence="1" id="KW-0496">Mitochondrion</keyword>
<dbReference type="EMBL" id="KF177345">
    <property type="protein sequence ID" value="AGU16627.1"/>
    <property type="molecule type" value="Genomic_DNA"/>
</dbReference>
<proteinExistence type="predicted"/>